<feature type="compositionally biased region" description="Low complexity" evidence="7">
    <location>
        <begin position="173"/>
        <end position="205"/>
    </location>
</feature>
<dbReference type="InterPro" id="IPR036390">
    <property type="entry name" value="WH_DNA-bd_sf"/>
</dbReference>
<dbReference type="AlphaFoldDB" id="A0A9W9F8Z7"/>
<organism evidence="9 10">
    <name type="scientific">Penicillium alfredii</name>
    <dbReference type="NCBI Taxonomy" id="1506179"/>
    <lineage>
        <taxon>Eukaryota</taxon>
        <taxon>Fungi</taxon>
        <taxon>Dikarya</taxon>
        <taxon>Ascomycota</taxon>
        <taxon>Pezizomycotina</taxon>
        <taxon>Eurotiomycetes</taxon>
        <taxon>Eurotiomycetidae</taxon>
        <taxon>Eurotiales</taxon>
        <taxon>Aspergillaceae</taxon>
        <taxon>Penicillium</taxon>
    </lineage>
</organism>
<dbReference type="GO" id="GO:0005634">
    <property type="term" value="C:nucleus"/>
    <property type="evidence" value="ECO:0007669"/>
    <property type="project" value="UniProtKB-SubCell"/>
</dbReference>
<evidence type="ECO:0000313" key="9">
    <source>
        <dbReference type="EMBL" id="KAJ5095786.1"/>
    </source>
</evidence>
<feature type="domain" description="Fork-head" evidence="8">
    <location>
        <begin position="220"/>
        <end position="312"/>
    </location>
</feature>
<dbReference type="InterPro" id="IPR030456">
    <property type="entry name" value="TF_fork_head_CS_2"/>
</dbReference>
<feature type="compositionally biased region" description="Polar residues" evidence="7">
    <location>
        <begin position="144"/>
        <end position="155"/>
    </location>
</feature>
<evidence type="ECO:0000256" key="4">
    <source>
        <dbReference type="ARBA" id="ARBA00023163"/>
    </source>
</evidence>
<accession>A0A9W9F8Z7</accession>
<feature type="region of interest" description="Disordered" evidence="7">
    <location>
        <begin position="1"/>
        <end position="23"/>
    </location>
</feature>
<keyword evidence="2" id="KW-0805">Transcription regulation</keyword>
<feature type="compositionally biased region" description="Low complexity" evidence="7">
    <location>
        <begin position="89"/>
        <end position="100"/>
    </location>
</feature>
<evidence type="ECO:0000256" key="1">
    <source>
        <dbReference type="ARBA" id="ARBA00004123"/>
    </source>
</evidence>
<dbReference type="Proteomes" id="UP001141434">
    <property type="component" value="Unassembled WGS sequence"/>
</dbReference>
<keyword evidence="5 6" id="KW-0539">Nucleus</keyword>
<reference evidence="9" key="2">
    <citation type="journal article" date="2023" name="IMA Fungus">
        <title>Comparative genomic study of the Penicillium genus elucidates a diverse pangenome and 15 lateral gene transfer events.</title>
        <authorList>
            <person name="Petersen C."/>
            <person name="Sorensen T."/>
            <person name="Nielsen M.R."/>
            <person name="Sondergaard T.E."/>
            <person name="Sorensen J.L."/>
            <person name="Fitzpatrick D.A."/>
            <person name="Frisvad J.C."/>
            <person name="Nielsen K.L."/>
        </authorList>
    </citation>
    <scope>NUCLEOTIDE SEQUENCE</scope>
    <source>
        <strain evidence="9">IBT 34128</strain>
    </source>
</reference>
<keyword evidence="3 6" id="KW-0238">DNA-binding</keyword>
<feature type="region of interest" description="Disordered" evidence="7">
    <location>
        <begin position="77"/>
        <end position="132"/>
    </location>
</feature>
<evidence type="ECO:0000313" key="10">
    <source>
        <dbReference type="Proteomes" id="UP001141434"/>
    </source>
</evidence>
<dbReference type="PANTHER" id="PTHR45881:SF5">
    <property type="entry name" value="FORK-HEAD DOMAIN-CONTAINING PROTEIN"/>
    <property type="match status" value="1"/>
</dbReference>
<dbReference type="GO" id="GO:0000978">
    <property type="term" value="F:RNA polymerase II cis-regulatory region sequence-specific DNA binding"/>
    <property type="evidence" value="ECO:0007669"/>
    <property type="project" value="TreeGrafter"/>
</dbReference>
<protein>
    <recommendedName>
        <fullName evidence="8">Fork-head domain-containing protein</fullName>
    </recommendedName>
</protein>
<dbReference type="OrthoDB" id="5954824at2759"/>
<keyword evidence="10" id="KW-1185">Reference proteome</keyword>
<dbReference type="Pfam" id="PF00250">
    <property type="entry name" value="Forkhead"/>
    <property type="match status" value="1"/>
</dbReference>
<feature type="compositionally biased region" description="Basic residues" evidence="7">
    <location>
        <begin position="307"/>
        <end position="317"/>
    </location>
</feature>
<evidence type="ECO:0000256" key="2">
    <source>
        <dbReference type="ARBA" id="ARBA00023015"/>
    </source>
</evidence>
<dbReference type="GO" id="GO:0000981">
    <property type="term" value="F:DNA-binding transcription factor activity, RNA polymerase II-specific"/>
    <property type="evidence" value="ECO:0007669"/>
    <property type="project" value="TreeGrafter"/>
</dbReference>
<dbReference type="PANTHER" id="PTHR45881">
    <property type="entry name" value="CHECKPOINT SUPPRESSOR 1-LIKE, ISOFORM A-RELATED"/>
    <property type="match status" value="1"/>
</dbReference>
<dbReference type="PROSITE" id="PS00658">
    <property type="entry name" value="FORK_HEAD_2"/>
    <property type="match status" value="1"/>
</dbReference>
<reference evidence="9" key="1">
    <citation type="submission" date="2022-11" db="EMBL/GenBank/DDBJ databases">
        <authorList>
            <person name="Petersen C."/>
        </authorList>
    </citation>
    <scope>NUCLEOTIDE SEQUENCE</scope>
    <source>
        <strain evidence="9">IBT 34128</strain>
    </source>
</reference>
<dbReference type="PROSITE" id="PS50039">
    <property type="entry name" value="FORK_HEAD_3"/>
    <property type="match status" value="1"/>
</dbReference>
<comment type="caution">
    <text evidence="9">The sequence shown here is derived from an EMBL/GenBank/DDBJ whole genome shotgun (WGS) entry which is preliminary data.</text>
</comment>
<sequence>MPTGQQEHQYHLSAKTGSSSPANGLIQMDAPQPYNPCYYSLDTWARSRSNLVPETIMPPQEYTDPWGMGSGSYLLSPTHSTKRMDHQTQSQYSYYPASPSKVTSASIMGPSPNMGQSSPEVQQHRDQDESMEWKSNCITSPSFDQQNGYSYSTPLGPSGNPISAMRAPPLSPPFSISSHSPSLSRDSTSPLNTLPTALTTSPPTSIAGNSEEDFGADPPYSQLIFEALRHTPGQKLPLQGIYSWFEKNTTKAKDQNSKGWQNSIRHNLSMNAGFEAIKEEAAPGKKAVNFWRLTKEASRRGIQSTTRYRKQANHRKAISPGPPVPQRQRSGSKGGRASKSAAQMRHHVQDKRKEQYRSRPPMHQSPRYYSPLPAPSSPSSPLPHQQQINPSLDPSAVPMPHYHAPHSLAPAPNGLVQVYDHSTLIGCTSPPPGDNQVFCDPVDPGTNYAAFDRAHLGWYGLPSGFNNGPMIGSERPADLHLGV</sequence>
<keyword evidence="4" id="KW-0804">Transcription</keyword>
<evidence type="ECO:0000256" key="6">
    <source>
        <dbReference type="PROSITE-ProRule" id="PRU00089"/>
    </source>
</evidence>
<dbReference type="CDD" id="cd20032">
    <property type="entry name" value="FH_FOXO"/>
    <property type="match status" value="1"/>
</dbReference>
<feature type="compositionally biased region" description="Pro residues" evidence="7">
    <location>
        <begin position="372"/>
        <end position="381"/>
    </location>
</feature>
<feature type="DNA-binding region" description="Fork-head" evidence="6">
    <location>
        <begin position="220"/>
        <end position="312"/>
    </location>
</feature>
<feature type="region of interest" description="Disordered" evidence="7">
    <location>
        <begin position="298"/>
        <end position="397"/>
    </location>
</feature>
<dbReference type="RefSeq" id="XP_056511337.1">
    <property type="nucleotide sequence ID" value="XM_056655724.1"/>
</dbReference>
<feature type="compositionally biased region" description="Low complexity" evidence="7">
    <location>
        <begin position="326"/>
        <end position="343"/>
    </location>
</feature>
<evidence type="ECO:0000259" key="8">
    <source>
        <dbReference type="PROSITE" id="PS50039"/>
    </source>
</evidence>
<dbReference type="Gene3D" id="1.10.10.10">
    <property type="entry name" value="Winged helix-like DNA-binding domain superfamily/Winged helix DNA-binding domain"/>
    <property type="match status" value="1"/>
</dbReference>
<dbReference type="SMART" id="SM00339">
    <property type="entry name" value="FH"/>
    <property type="match status" value="1"/>
</dbReference>
<feature type="compositionally biased region" description="Basic and acidic residues" evidence="7">
    <location>
        <begin position="122"/>
        <end position="132"/>
    </location>
</feature>
<evidence type="ECO:0000256" key="7">
    <source>
        <dbReference type="SAM" id="MobiDB-lite"/>
    </source>
</evidence>
<dbReference type="GeneID" id="81394892"/>
<feature type="region of interest" description="Disordered" evidence="7">
    <location>
        <begin position="144"/>
        <end position="218"/>
    </location>
</feature>
<comment type="subcellular location">
    <subcellularLocation>
        <location evidence="1 6">Nucleus</location>
    </subcellularLocation>
</comment>
<evidence type="ECO:0000256" key="5">
    <source>
        <dbReference type="ARBA" id="ARBA00023242"/>
    </source>
</evidence>
<proteinExistence type="predicted"/>
<evidence type="ECO:0000256" key="3">
    <source>
        <dbReference type="ARBA" id="ARBA00023125"/>
    </source>
</evidence>
<gene>
    <name evidence="9" type="ORF">NUU61_005142</name>
</gene>
<dbReference type="EMBL" id="JAPMSZ010000007">
    <property type="protein sequence ID" value="KAJ5095786.1"/>
    <property type="molecule type" value="Genomic_DNA"/>
</dbReference>
<dbReference type="SUPFAM" id="SSF46785">
    <property type="entry name" value="Winged helix' DNA-binding domain"/>
    <property type="match status" value="1"/>
</dbReference>
<name>A0A9W9F8Z7_9EURO</name>
<dbReference type="InterPro" id="IPR001766">
    <property type="entry name" value="Fork_head_dom"/>
</dbReference>
<dbReference type="InterPro" id="IPR036388">
    <property type="entry name" value="WH-like_DNA-bd_sf"/>
</dbReference>